<dbReference type="SUPFAM" id="SSF81383">
    <property type="entry name" value="F-box domain"/>
    <property type="match status" value="1"/>
</dbReference>
<evidence type="ECO:0000313" key="2">
    <source>
        <dbReference type="Proteomes" id="UP001316803"/>
    </source>
</evidence>
<accession>A0AAN8EL53</accession>
<evidence type="ECO:0000313" key="1">
    <source>
        <dbReference type="EMBL" id="KAK5953322.1"/>
    </source>
</evidence>
<keyword evidence="2" id="KW-1185">Reference proteome</keyword>
<proteinExistence type="predicted"/>
<evidence type="ECO:0008006" key="3">
    <source>
        <dbReference type="Google" id="ProtNLM"/>
    </source>
</evidence>
<gene>
    <name evidence="1" type="ORF">OHC33_005890</name>
</gene>
<dbReference type="AlphaFoldDB" id="A0AAN8EL53"/>
<organism evidence="1 2">
    <name type="scientific">Knufia fluminis</name>
    <dbReference type="NCBI Taxonomy" id="191047"/>
    <lineage>
        <taxon>Eukaryota</taxon>
        <taxon>Fungi</taxon>
        <taxon>Dikarya</taxon>
        <taxon>Ascomycota</taxon>
        <taxon>Pezizomycotina</taxon>
        <taxon>Eurotiomycetes</taxon>
        <taxon>Chaetothyriomycetidae</taxon>
        <taxon>Chaetothyriales</taxon>
        <taxon>Trichomeriaceae</taxon>
        <taxon>Knufia</taxon>
    </lineage>
</organism>
<comment type="caution">
    <text evidence="1">The sequence shown here is derived from an EMBL/GenBank/DDBJ whole genome shotgun (WGS) entry which is preliminary data.</text>
</comment>
<name>A0AAN8EL53_9EURO</name>
<dbReference type="Proteomes" id="UP001316803">
    <property type="component" value="Unassembled WGS sequence"/>
</dbReference>
<dbReference type="InterPro" id="IPR036047">
    <property type="entry name" value="F-box-like_dom_sf"/>
</dbReference>
<reference evidence="1 2" key="1">
    <citation type="submission" date="2022-12" db="EMBL/GenBank/DDBJ databases">
        <title>Genomic features and morphological characterization of a novel Knufia sp. strain isolated from spacecraft assembly facility.</title>
        <authorList>
            <person name="Teixeira M."/>
            <person name="Chander A.M."/>
            <person name="Stajich J.E."/>
            <person name="Venkateswaran K."/>
        </authorList>
    </citation>
    <scope>NUCLEOTIDE SEQUENCE [LARGE SCALE GENOMIC DNA]</scope>
    <source>
        <strain evidence="1 2">FJI-L2-BK-P2</strain>
    </source>
</reference>
<protein>
    <recommendedName>
        <fullName evidence="3">F-box domain-containing protein</fullName>
    </recommendedName>
</protein>
<dbReference type="EMBL" id="JAKLMC020000012">
    <property type="protein sequence ID" value="KAK5953322.1"/>
    <property type="molecule type" value="Genomic_DNA"/>
</dbReference>
<sequence>MPRKKTQRKKTTVAAPTKTYDLSTEILEMIFRHLPMPIHFIDYGSVCRNWFDILFGMWWKAIVDRDSHYTYSEQQKMRQYSDWLGKARLRGNASGSRLSIDILDGEGMAFGDVYL</sequence>